<dbReference type="PROSITE" id="PS00107">
    <property type="entry name" value="PROTEIN_KINASE_ATP"/>
    <property type="match status" value="1"/>
</dbReference>
<keyword evidence="6 8" id="KW-0067">ATP-binding</keyword>
<dbReference type="Pfam" id="PF00069">
    <property type="entry name" value="Pkinase"/>
    <property type="match status" value="1"/>
</dbReference>
<dbReference type="PROSITE" id="PS50011">
    <property type="entry name" value="PROTEIN_KINASE_DOM"/>
    <property type="match status" value="1"/>
</dbReference>
<dbReference type="SUPFAM" id="SSF56112">
    <property type="entry name" value="Protein kinase-like (PK-like)"/>
    <property type="match status" value="1"/>
</dbReference>
<evidence type="ECO:0000313" key="10">
    <source>
        <dbReference type="EMBL" id="NNH75148.1"/>
    </source>
</evidence>
<evidence type="ECO:0000256" key="1">
    <source>
        <dbReference type="ARBA" id="ARBA00012513"/>
    </source>
</evidence>
<sequence length="622" mass="65332">MRLASGEVVAGYIVDRLLGVGGMGAVYLARDPSTDREVALKVLDGVSVADAKTRRNFEREAALATSLRHPNIVPVYDHAVPGDPQLWIAMKYIAGSDISALVRRQGPLRLAQVAQLIGDIAAGLDYAHGAGVLHRDVKPANMLVEVGPDGRERALVTDFGIARTADHTVTLSGMMASFSYTAPERFLGGVADHRADVYSLGCSLCEMLTGRTPFIHSDQAAIIGAHLTATPPRVTDMSPDLPCAVDEILARALAKNPDDRFASCGELAAKVSAAARAQFDRTMPAPRLVRSRAISRRRLLIGASALVPLAAAGVAVPVLRREEPSTPTAAKPGWPVTLRATLTSQNNTYQCFFNREGTLIAGDDRIWDVVTTSVVHRYQHSVLAIRPDGAVLALRQSGAPLARVGDGLPIGQSLTGADDFVAVAAFSPDGALLATATSAVATANIVRLWDASTGYPVGQLTGHTSQVGAIAFSPDNTLLATAGADQTVRLWDTATRQPLGQPLAHSVDPATVAFSPDGTTLVSGGGRLQFWRIQGQSPNITVTRTTGYADSSEGSYKAVAFSPDGAVLAAAGTTIRLWDTRIGQPMGLPIYGYSANAVALNSTGVLAIGGSTVTLWDLRRSG</sequence>
<dbReference type="InterPro" id="IPR017441">
    <property type="entry name" value="Protein_kinase_ATP_BS"/>
</dbReference>
<dbReference type="PROSITE" id="PS50294">
    <property type="entry name" value="WD_REPEATS_REGION"/>
    <property type="match status" value="1"/>
</dbReference>
<evidence type="ECO:0000256" key="4">
    <source>
        <dbReference type="ARBA" id="ARBA00022741"/>
    </source>
</evidence>
<dbReference type="PANTHER" id="PTHR43289:SF6">
    <property type="entry name" value="SERINE_THREONINE-PROTEIN KINASE NEKL-3"/>
    <property type="match status" value="1"/>
</dbReference>
<dbReference type="SUPFAM" id="SSF50978">
    <property type="entry name" value="WD40 repeat-like"/>
    <property type="match status" value="1"/>
</dbReference>
<gene>
    <name evidence="10" type="ORF">HLB23_35760</name>
</gene>
<evidence type="ECO:0000256" key="5">
    <source>
        <dbReference type="ARBA" id="ARBA00022777"/>
    </source>
</evidence>
<evidence type="ECO:0000256" key="7">
    <source>
        <dbReference type="PROSITE-ProRule" id="PRU00221"/>
    </source>
</evidence>
<accession>A0A849CBQ8</accession>
<dbReference type="PANTHER" id="PTHR43289">
    <property type="entry name" value="MITOGEN-ACTIVATED PROTEIN KINASE KINASE KINASE 20-RELATED"/>
    <property type="match status" value="1"/>
</dbReference>
<dbReference type="GO" id="GO:0005524">
    <property type="term" value="F:ATP binding"/>
    <property type="evidence" value="ECO:0007669"/>
    <property type="project" value="UniProtKB-UniRule"/>
</dbReference>
<dbReference type="InterPro" id="IPR036322">
    <property type="entry name" value="WD40_repeat_dom_sf"/>
</dbReference>
<protein>
    <recommendedName>
        <fullName evidence="1">non-specific serine/threonine protein kinase</fullName>
        <ecNumber evidence="1">2.7.11.1</ecNumber>
    </recommendedName>
</protein>
<dbReference type="Gene3D" id="2.130.10.10">
    <property type="entry name" value="YVTN repeat-like/Quinoprotein amine dehydrogenase"/>
    <property type="match status" value="2"/>
</dbReference>
<name>A0A849CBQ8_9NOCA</name>
<dbReference type="InterPro" id="IPR000719">
    <property type="entry name" value="Prot_kinase_dom"/>
</dbReference>
<organism evidence="10 11">
    <name type="scientific">Nocardia uniformis</name>
    <dbReference type="NCBI Taxonomy" id="53432"/>
    <lineage>
        <taxon>Bacteria</taxon>
        <taxon>Bacillati</taxon>
        <taxon>Actinomycetota</taxon>
        <taxon>Actinomycetes</taxon>
        <taxon>Mycobacteriales</taxon>
        <taxon>Nocardiaceae</taxon>
        <taxon>Nocardia</taxon>
    </lineage>
</organism>
<dbReference type="InterPro" id="IPR008271">
    <property type="entry name" value="Ser/Thr_kinase_AS"/>
</dbReference>
<dbReference type="GO" id="GO:0004674">
    <property type="term" value="F:protein serine/threonine kinase activity"/>
    <property type="evidence" value="ECO:0007669"/>
    <property type="project" value="UniProtKB-KW"/>
</dbReference>
<proteinExistence type="predicted"/>
<dbReference type="InterPro" id="IPR001680">
    <property type="entry name" value="WD40_rpt"/>
</dbReference>
<dbReference type="EC" id="2.7.11.1" evidence="1"/>
<keyword evidence="4 8" id="KW-0547">Nucleotide-binding</keyword>
<evidence type="ECO:0000313" key="11">
    <source>
        <dbReference type="Proteomes" id="UP000586827"/>
    </source>
</evidence>
<feature type="repeat" description="WD" evidence="7">
    <location>
        <begin position="460"/>
        <end position="501"/>
    </location>
</feature>
<dbReference type="PROSITE" id="PS00108">
    <property type="entry name" value="PROTEIN_KINASE_ST"/>
    <property type="match status" value="1"/>
</dbReference>
<comment type="caution">
    <text evidence="10">The sequence shown here is derived from an EMBL/GenBank/DDBJ whole genome shotgun (WGS) entry which is preliminary data.</text>
</comment>
<dbReference type="Proteomes" id="UP000586827">
    <property type="component" value="Unassembled WGS sequence"/>
</dbReference>
<dbReference type="SMART" id="SM00320">
    <property type="entry name" value="WD40"/>
    <property type="match status" value="4"/>
</dbReference>
<keyword evidence="7" id="KW-0853">WD repeat</keyword>
<dbReference type="PROSITE" id="PS50082">
    <property type="entry name" value="WD_REPEATS_2"/>
    <property type="match status" value="1"/>
</dbReference>
<dbReference type="EMBL" id="JABELX010000019">
    <property type="protein sequence ID" value="NNH75148.1"/>
    <property type="molecule type" value="Genomic_DNA"/>
</dbReference>
<keyword evidence="11" id="KW-1185">Reference proteome</keyword>
<dbReference type="Gene3D" id="3.30.200.20">
    <property type="entry name" value="Phosphorylase Kinase, domain 1"/>
    <property type="match status" value="1"/>
</dbReference>
<dbReference type="CDD" id="cd14014">
    <property type="entry name" value="STKc_PknB_like"/>
    <property type="match status" value="1"/>
</dbReference>
<evidence type="ECO:0000259" key="9">
    <source>
        <dbReference type="PROSITE" id="PS50011"/>
    </source>
</evidence>
<dbReference type="SMART" id="SM00220">
    <property type="entry name" value="S_TKc"/>
    <property type="match status" value="1"/>
</dbReference>
<reference evidence="10 11" key="1">
    <citation type="submission" date="2020-05" db="EMBL/GenBank/DDBJ databases">
        <title>MicrobeNet Type strains.</title>
        <authorList>
            <person name="Nicholson A.C."/>
        </authorList>
    </citation>
    <scope>NUCLEOTIDE SEQUENCE [LARGE SCALE GENOMIC DNA]</scope>
    <source>
        <strain evidence="10 11">JCM 3224</strain>
    </source>
</reference>
<feature type="binding site" evidence="8">
    <location>
        <position position="41"/>
    </location>
    <ligand>
        <name>ATP</name>
        <dbReference type="ChEBI" id="CHEBI:30616"/>
    </ligand>
</feature>
<feature type="domain" description="Protein kinase" evidence="9">
    <location>
        <begin position="12"/>
        <end position="279"/>
    </location>
</feature>
<evidence type="ECO:0000256" key="6">
    <source>
        <dbReference type="ARBA" id="ARBA00022840"/>
    </source>
</evidence>
<dbReference type="AlphaFoldDB" id="A0A849CBQ8"/>
<dbReference type="RefSeq" id="WP_067527105.1">
    <property type="nucleotide sequence ID" value="NZ_JABELX010000019.1"/>
</dbReference>
<dbReference type="Pfam" id="PF00400">
    <property type="entry name" value="WD40"/>
    <property type="match status" value="4"/>
</dbReference>
<dbReference type="InterPro" id="IPR011009">
    <property type="entry name" value="Kinase-like_dom_sf"/>
</dbReference>
<evidence type="ECO:0000256" key="8">
    <source>
        <dbReference type="PROSITE-ProRule" id="PRU10141"/>
    </source>
</evidence>
<dbReference type="InterPro" id="IPR015943">
    <property type="entry name" value="WD40/YVTN_repeat-like_dom_sf"/>
</dbReference>
<keyword evidence="3" id="KW-0808">Transferase</keyword>
<evidence type="ECO:0000256" key="3">
    <source>
        <dbReference type="ARBA" id="ARBA00022679"/>
    </source>
</evidence>
<keyword evidence="5 10" id="KW-0418">Kinase</keyword>
<keyword evidence="2" id="KW-0723">Serine/threonine-protein kinase</keyword>
<evidence type="ECO:0000256" key="2">
    <source>
        <dbReference type="ARBA" id="ARBA00022527"/>
    </source>
</evidence>
<dbReference type="Gene3D" id="1.10.510.10">
    <property type="entry name" value="Transferase(Phosphotransferase) domain 1"/>
    <property type="match status" value="1"/>
</dbReference>